<evidence type="ECO:0000313" key="2">
    <source>
        <dbReference type="EMBL" id="AHI21669.1"/>
    </source>
</evidence>
<reference evidence="2 3" key="1">
    <citation type="submission" date="2013-02" db="EMBL/GenBank/DDBJ databases">
        <title>The complete genome sequence of Corynebacterium vitaeruminis DSM 20294.</title>
        <authorList>
            <person name="Ruckert C."/>
            <person name="Albersmeier A."/>
            <person name="Kalinowski J."/>
        </authorList>
    </citation>
    <scope>NUCLEOTIDE SEQUENCE [LARGE SCALE GENOMIC DNA]</scope>
    <source>
        <strain evidence="3">ATCC 10234</strain>
    </source>
</reference>
<dbReference type="eggNOG" id="COG0847">
    <property type="taxonomic scope" value="Bacteria"/>
</dbReference>
<evidence type="ECO:0000313" key="3">
    <source>
        <dbReference type="Proteomes" id="UP000019222"/>
    </source>
</evidence>
<dbReference type="KEGG" id="cvt:B843_01385"/>
<feature type="compositionally biased region" description="Basic and acidic residues" evidence="1">
    <location>
        <begin position="15"/>
        <end position="34"/>
    </location>
</feature>
<organism evidence="2 3">
    <name type="scientific">Corynebacterium vitaeruminis DSM 20294</name>
    <dbReference type="NCBI Taxonomy" id="1224164"/>
    <lineage>
        <taxon>Bacteria</taxon>
        <taxon>Bacillati</taxon>
        <taxon>Actinomycetota</taxon>
        <taxon>Actinomycetes</taxon>
        <taxon>Mycobacteriales</taxon>
        <taxon>Corynebacteriaceae</taxon>
        <taxon>Corynebacterium</taxon>
    </lineage>
</organism>
<feature type="region of interest" description="Disordered" evidence="1">
    <location>
        <begin position="1"/>
        <end position="34"/>
    </location>
</feature>
<evidence type="ECO:0000256" key="1">
    <source>
        <dbReference type="SAM" id="MobiDB-lite"/>
    </source>
</evidence>
<feature type="compositionally biased region" description="Basic residues" evidence="1">
    <location>
        <begin position="150"/>
        <end position="164"/>
    </location>
</feature>
<gene>
    <name evidence="2" type="ORF">B843_01385</name>
</gene>
<feature type="region of interest" description="Disordered" evidence="1">
    <location>
        <begin position="145"/>
        <end position="166"/>
    </location>
</feature>
<dbReference type="PATRIC" id="fig|1224164.3.peg.268"/>
<dbReference type="HOGENOM" id="CLU_029910_0_0_11"/>
<dbReference type="InterPro" id="IPR036397">
    <property type="entry name" value="RNaseH_sf"/>
</dbReference>
<name>W5XY88_9CORY</name>
<dbReference type="GO" id="GO:0003676">
    <property type="term" value="F:nucleic acid binding"/>
    <property type="evidence" value="ECO:0007669"/>
    <property type="project" value="InterPro"/>
</dbReference>
<protein>
    <submittedName>
        <fullName evidence="2">DNA polymerase III subunit epsilon</fullName>
    </submittedName>
</protein>
<keyword evidence="3" id="KW-1185">Reference proteome</keyword>
<dbReference type="InterPro" id="IPR012337">
    <property type="entry name" value="RNaseH-like_sf"/>
</dbReference>
<dbReference type="RefSeq" id="WP_025251740.1">
    <property type="nucleotide sequence ID" value="NZ_CP004353.1"/>
</dbReference>
<accession>W5XY88</accession>
<dbReference type="AlphaFoldDB" id="W5XY88"/>
<dbReference type="SUPFAM" id="SSF53098">
    <property type="entry name" value="Ribonuclease H-like"/>
    <property type="match status" value="1"/>
</dbReference>
<dbReference type="STRING" id="1224164.B843_01385"/>
<sequence>MTNEEAHEPTSSGRPAKERSPRDDKARAERELQRQKELEASPYVVLTLKASGIHPSTSRAIVIDAVTLDVDGNQVDDFHVVLNPAGDPGPVHLHGLSHEEVEEGKRFSQILKPLGRIIDGRTLIVHNAASTWGFIVSEARRAMSNAARANRSRNRSRGRRRQRVGHVPQPKVIVDTLASARRQGLQSKDTRVRAVAKDLGLEATAAAASVERAQREELAVTREETMLTARVFFVEHARGELAAYSPDELRADKFGLQRSHIRVDALAAPRGVDNPGVYTEEAGLQPGMEFVVAPEITRDPDEIIAAGMREGLAYSEKITRKSSLVVCNKREDLVGKAMHAERKEIPLLSDEEFLAAVARKAASEAEATTGA</sequence>
<proteinExistence type="predicted"/>
<dbReference type="Gene3D" id="3.30.420.10">
    <property type="entry name" value="Ribonuclease H-like superfamily/Ribonuclease H"/>
    <property type="match status" value="1"/>
</dbReference>
<dbReference type="Proteomes" id="UP000019222">
    <property type="component" value="Chromosome"/>
</dbReference>
<dbReference type="EMBL" id="CP004353">
    <property type="protein sequence ID" value="AHI21669.1"/>
    <property type="molecule type" value="Genomic_DNA"/>
</dbReference>